<evidence type="ECO:0000313" key="3">
    <source>
        <dbReference type="EMBL" id="MBX0325415.1"/>
    </source>
</evidence>
<gene>
    <name evidence="3" type="ORF">EGH21_20520</name>
</gene>
<name>A0AAW4PXX0_9EURY</name>
<dbReference type="EMBL" id="RKLR01000013">
    <property type="protein sequence ID" value="MBX0325415.1"/>
    <property type="molecule type" value="Genomic_DNA"/>
</dbReference>
<dbReference type="Proteomes" id="UP001430377">
    <property type="component" value="Unassembled WGS sequence"/>
</dbReference>
<dbReference type="InterPro" id="IPR007527">
    <property type="entry name" value="Znf_SWIM"/>
</dbReference>
<comment type="caution">
    <text evidence="3">The sequence shown here is derived from an EMBL/GenBank/DDBJ whole genome shotgun (WGS) entry which is preliminary data.</text>
</comment>
<keyword evidence="4" id="KW-1185">Reference proteome</keyword>
<evidence type="ECO:0000256" key="1">
    <source>
        <dbReference type="PROSITE-ProRule" id="PRU00325"/>
    </source>
</evidence>
<dbReference type="Pfam" id="PF04434">
    <property type="entry name" value="SWIM"/>
    <property type="match status" value="1"/>
</dbReference>
<dbReference type="RefSeq" id="WP_220620279.1">
    <property type="nucleotide sequence ID" value="NZ_RKLR01000013.1"/>
</dbReference>
<dbReference type="AlphaFoldDB" id="A0AAW4PXX0"/>
<evidence type="ECO:0000313" key="4">
    <source>
        <dbReference type="Proteomes" id="UP001430377"/>
    </source>
</evidence>
<keyword evidence="1" id="KW-0862">Zinc</keyword>
<keyword evidence="1" id="KW-0863">Zinc-finger</keyword>
<sequence length="265" mass="30041">MSIEEAQIRERCTEAMFERGQNYRTEGRIGRLTRFGDVITADVQGSQSYDVTVDLATTPFEATCTCPYDGPGICKHVVAVLLDVAEQPPDDEREQIERLLQDTDPDALRSFLLDELARNPELRDRLRARLGDEHRSVDDYRADVDQLFDDYTVEYPVVTEAIDFSHFLEQAEQYRSRGRYREAAIIYRALAEGIEANENLIDAAYDHYAKTFQTALDGYVECVQASDLGDDERQEAIAALSERAGDAIGPYAERYREAVETLDSS</sequence>
<reference evidence="3 4" key="1">
    <citation type="submission" date="2021-06" db="EMBL/GenBank/DDBJ databases">
        <title>Halomicroarcula sp. a new haloarchaeum isolated from saline soil.</title>
        <authorList>
            <person name="Duran-Viseras A."/>
            <person name="Sanchez-Porro C."/>
            <person name="Ventosa A."/>
        </authorList>
    </citation>
    <scope>NUCLEOTIDE SEQUENCE [LARGE SCALE GENOMIC DNA]</scope>
    <source>
        <strain evidence="3 4">F13</strain>
    </source>
</reference>
<dbReference type="GO" id="GO:0008270">
    <property type="term" value="F:zinc ion binding"/>
    <property type="evidence" value="ECO:0007669"/>
    <property type="project" value="UniProtKB-KW"/>
</dbReference>
<feature type="domain" description="SWIM-type" evidence="2">
    <location>
        <begin position="49"/>
        <end position="85"/>
    </location>
</feature>
<evidence type="ECO:0000259" key="2">
    <source>
        <dbReference type="PROSITE" id="PS50966"/>
    </source>
</evidence>
<proteinExistence type="predicted"/>
<accession>A0AAW4PXX0</accession>
<organism evidence="3 4">
    <name type="scientific">Haloarcula rubra</name>
    <dbReference type="NCBI Taxonomy" id="2487747"/>
    <lineage>
        <taxon>Archaea</taxon>
        <taxon>Methanobacteriati</taxon>
        <taxon>Methanobacteriota</taxon>
        <taxon>Stenosarchaea group</taxon>
        <taxon>Halobacteria</taxon>
        <taxon>Halobacteriales</taxon>
        <taxon>Haloarculaceae</taxon>
        <taxon>Haloarcula</taxon>
    </lineage>
</organism>
<keyword evidence="1" id="KW-0479">Metal-binding</keyword>
<dbReference type="PROSITE" id="PS50966">
    <property type="entry name" value="ZF_SWIM"/>
    <property type="match status" value="1"/>
</dbReference>
<protein>
    <submittedName>
        <fullName evidence="3">SWIM zinc finger family protein</fullName>
    </submittedName>
</protein>